<dbReference type="Gene3D" id="1.25.10.10">
    <property type="entry name" value="Leucine-rich Repeat Variant"/>
    <property type="match status" value="1"/>
</dbReference>
<dbReference type="EMBL" id="VFQX01000034">
    <property type="protein sequence ID" value="KAF0977451.1"/>
    <property type="molecule type" value="Genomic_DNA"/>
</dbReference>
<dbReference type="SUPFAM" id="SSF48371">
    <property type="entry name" value="ARM repeat"/>
    <property type="match status" value="1"/>
</dbReference>
<evidence type="ECO:0000313" key="4">
    <source>
        <dbReference type="EMBL" id="KAF0977451.1"/>
    </source>
</evidence>
<dbReference type="InterPro" id="IPR051177">
    <property type="entry name" value="CIK-Related_Protein"/>
</dbReference>
<dbReference type="GO" id="GO:0005524">
    <property type="term" value="F:ATP binding"/>
    <property type="evidence" value="ECO:0007669"/>
    <property type="project" value="InterPro"/>
</dbReference>
<dbReference type="GO" id="GO:0004672">
    <property type="term" value="F:protein kinase activity"/>
    <property type="evidence" value="ECO:0007669"/>
    <property type="project" value="InterPro"/>
</dbReference>
<gene>
    <name evidence="4" type="ORF">FDP41_003443</name>
</gene>
<dbReference type="InterPro" id="IPR011009">
    <property type="entry name" value="Kinase-like_dom_sf"/>
</dbReference>
<feature type="compositionally biased region" description="Low complexity" evidence="2">
    <location>
        <begin position="852"/>
        <end position="864"/>
    </location>
</feature>
<feature type="region of interest" description="Disordered" evidence="2">
    <location>
        <begin position="834"/>
        <end position="872"/>
    </location>
</feature>
<dbReference type="Gene3D" id="3.30.200.20">
    <property type="entry name" value="Phosphorylase Kinase, domain 1"/>
    <property type="match status" value="1"/>
</dbReference>
<dbReference type="PANTHER" id="PTHR12984:SF6">
    <property type="entry name" value="SCY1-LIKE PROTEIN 2"/>
    <property type="match status" value="1"/>
</dbReference>
<dbReference type="SMART" id="SM00220">
    <property type="entry name" value="S_TKc"/>
    <property type="match status" value="1"/>
</dbReference>
<feature type="region of interest" description="Disordered" evidence="2">
    <location>
        <begin position="771"/>
        <end position="820"/>
    </location>
</feature>
<organism evidence="4 5">
    <name type="scientific">Naegleria fowleri</name>
    <name type="common">Brain eating amoeba</name>
    <dbReference type="NCBI Taxonomy" id="5763"/>
    <lineage>
        <taxon>Eukaryota</taxon>
        <taxon>Discoba</taxon>
        <taxon>Heterolobosea</taxon>
        <taxon>Tetramitia</taxon>
        <taxon>Eutetramitia</taxon>
        <taxon>Vahlkampfiidae</taxon>
        <taxon>Naegleria</taxon>
    </lineage>
</organism>
<dbReference type="OMA" id="MAHKCIP"/>
<evidence type="ECO:0000259" key="3">
    <source>
        <dbReference type="PROSITE" id="PS50011"/>
    </source>
</evidence>
<feature type="region of interest" description="Disordered" evidence="2">
    <location>
        <begin position="646"/>
        <end position="681"/>
    </location>
</feature>
<keyword evidence="1" id="KW-0175">Coiled coil</keyword>
<dbReference type="SUPFAM" id="SSF56112">
    <property type="entry name" value="Protein kinase-like (PK-like)"/>
    <property type="match status" value="1"/>
</dbReference>
<dbReference type="Gene3D" id="1.10.510.10">
    <property type="entry name" value="Transferase(Phosphotransferase) domain 1"/>
    <property type="match status" value="1"/>
</dbReference>
<proteinExistence type="predicted"/>
<feature type="domain" description="Protein kinase" evidence="3">
    <location>
        <begin position="1"/>
        <end position="307"/>
    </location>
</feature>
<dbReference type="VEuPathDB" id="AmoebaDB:FDP41_003443"/>
<dbReference type="InterPro" id="IPR016024">
    <property type="entry name" value="ARM-type_fold"/>
</dbReference>
<dbReference type="Pfam" id="PF00069">
    <property type="entry name" value="Pkinase"/>
    <property type="match status" value="1"/>
</dbReference>
<dbReference type="InterPro" id="IPR011989">
    <property type="entry name" value="ARM-like"/>
</dbReference>
<accession>A0A6A5BSW7</accession>
<evidence type="ECO:0000256" key="2">
    <source>
        <dbReference type="SAM" id="MobiDB-lite"/>
    </source>
</evidence>
<evidence type="ECO:0000313" key="5">
    <source>
        <dbReference type="Proteomes" id="UP000444721"/>
    </source>
</evidence>
<feature type="coiled-coil region" evidence="1">
    <location>
        <begin position="695"/>
        <end position="732"/>
    </location>
</feature>
<reference evidence="4 5" key="1">
    <citation type="journal article" date="2019" name="Sci. Rep.">
        <title>Nanopore sequencing improves the draft genome of the human pathogenic amoeba Naegleria fowleri.</title>
        <authorList>
            <person name="Liechti N."/>
            <person name="Schurch N."/>
            <person name="Bruggmann R."/>
            <person name="Wittwer M."/>
        </authorList>
    </citation>
    <scope>NUCLEOTIDE SEQUENCE [LARGE SCALE GENOMIC DNA]</scope>
    <source>
        <strain evidence="4 5">ATCC 30894</strain>
    </source>
</reference>
<dbReference type="InterPro" id="IPR000719">
    <property type="entry name" value="Prot_kinase_dom"/>
</dbReference>
<dbReference type="PANTHER" id="PTHR12984">
    <property type="entry name" value="SCY1-RELATED S/T PROTEIN KINASE-LIKE"/>
    <property type="match status" value="1"/>
</dbReference>
<feature type="compositionally biased region" description="Low complexity" evidence="2">
    <location>
        <begin position="652"/>
        <end position="672"/>
    </location>
</feature>
<dbReference type="AlphaFoldDB" id="A0A6A5BSW7"/>
<protein>
    <recommendedName>
        <fullName evidence="3">Protein kinase domain-containing protein</fullName>
    </recommendedName>
</protein>
<dbReference type="VEuPathDB" id="AmoebaDB:NfTy_071320"/>
<dbReference type="VEuPathDB" id="AmoebaDB:NF0063050"/>
<feature type="region of interest" description="Disordered" evidence="2">
    <location>
        <begin position="890"/>
        <end position="916"/>
    </location>
</feature>
<dbReference type="RefSeq" id="XP_044562164.1">
    <property type="nucleotide sequence ID" value="XM_044706748.1"/>
</dbReference>
<dbReference type="PROSITE" id="PS50011">
    <property type="entry name" value="PROTEIN_KINASE_DOM"/>
    <property type="match status" value="1"/>
</dbReference>
<sequence length="929" mass="104679">MGNQLEKDYTISEKPFATGGPFSLWRIHTGTHRQTREEVSVFCCSFKDIETVYGKNNVQQVINHFKMESQTLQKLRHPLILSPQQQFFETKTQLAMITEPVLGSLSNLLFKNYTHIPEVLLMMKNFNLSKLEIKYGMCQVMEALTFCHQNAKLTHAGLNPHNIYITVDGHWKISGFHFSFYSQGAPTSEGGNTTPTLFRRNFSKRDFLPSLDYTAPEYVLEQSPGYPSDIFSFALIYLQLIMEKQYPILETEQDINAYTNSVSRLNEVVRNLRVSQEIRESLLTSCSIKPQERPTSHFLLSNCELLFGNEVKALRYLANMEMREPVKKAQFLSSLTPMLKAPKPHQLVNGVEDTSTEEGFSNSIIFSKVLPPLLKECTDVKMLLYALPNVLALSERMTTKEFSKQVMPTLSKFALVQATNVKIPLKLLENFNLMWDKTTEDDHMKELTPFLIRCLDSKFPDVQNEALKRCEECLNSERISYQEFKTSLLPQIEIICHNTTNQSVRINGIVCLGKILPQLDPEVISVTVIPILEVSLAPLFAADRSGAQLSAALLMTCVGVYLKISKHLQKIGDPSLGKIIATRIIPSISPIAMQTSLNVEQFTKYMKAMKSMIEMMENIRYDEFRQNDPEANIPDSSVTAFSQQPVPTFNQPPSSASSFTPTLTPTSSFHSPENPIQKILNEPLPVLDQKSYFLDDEEKEKLLRQKEEEERLKQEEEEKQRAFLENQKLFDALMNKHWSDVPESPKRPPSPKFKTTADIDFERLQQKMLSSGLDEEVTLPQKVSSVTKSPSTVNDTSNVTAPTRSKTPSPKTNIAETTTNKAVGGFDAMLARFDAGGSDDEEEIPPRKLTPSSSGFSSASVGSSHPPTTTAISAQVPTFDDDLSPVMQSIESRPTVFSSRKPILPAIGETRDPTDFDSLLAQHMSDDEE</sequence>
<dbReference type="OrthoDB" id="79687at2759"/>
<feature type="compositionally biased region" description="Low complexity" evidence="2">
    <location>
        <begin position="782"/>
        <end position="793"/>
    </location>
</feature>
<comment type="caution">
    <text evidence="4">The sequence shown here is derived from an EMBL/GenBank/DDBJ whole genome shotgun (WGS) entry which is preliminary data.</text>
</comment>
<dbReference type="Proteomes" id="UP000444721">
    <property type="component" value="Unassembled WGS sequence"/>
</dbReference>
<feature type="compositionally biased region" description="Polar residues" evidence="2">
    <location>
        <begin position="794"/>
        <end position="820"/>
    </location>
</feature>
<dbReference type="GeneID" id="68110661"/>
<keyword evidence="5" id="KW-1185">Reference proteome</keyword>
<name>A0A6A5BSW7_NAEFO</name>
<evidence type="ECO:0000256" key="1">
    <source>
        <dbReference type="SAM" id="Coils"/>
    </source>
</evidence>